<accession>A0A935PZU6</accession>
<keyword evidence="1" id="KW-0805">Transcription regulation</keyword>
<evidence type="ECO:0000313" key="6">
    <source>
        <dbReference type="Proteomes" id="UP000697998"/>
    </source>
</evidence>
<dbReference type="AlphaFoldDB" id="A0A935PZU6"/>
<dbReference type="GO" id="GO:0000976">
    <property type="term" value="F:transcription cis-regulatory region binding"/>
    <property type="evidence" value="ECO:0007669"/>
    <property type="project" value="TreeGrafter"/>
</dbReference>
<dbReference type="GO" id="GO:0005829">
    <property type="term" value="C:cytosol"/>
    <property type="evidence" value="ECO:0007669"/>
    <property type="project" value="TreeGrafter"/>
</dbReference>
<dbReference type="InterPro" id="IPR018060">
    <property type="entry name" value="HTH_AraC"/>
</dbReference>
<dbReference type="Pfam" id="PF12625">
    <property type="entry name" value="Arabinose_bd"/>
    <property type="match status" value="1"/>
</dbReference>
<reference evidence="5 6" key="1">
    <citation type="submission" date="2020-10" db="EMBL/GenBank/DDBJ databases">
        <title>Connecting structure to function with the recovery of over 1000 high-quality activated sludge metagenome-assembled genomes encoding full-length rRNA genes using long-read sequencing.</title>
        <authorList>
            <person name="Singleton C.M."/>
            <person name="Petriglieri F."/>
            <person name="Kristensen J.M."/>
            <person name="Kirkegaard R.H."/>
            <person name="Michaelsen T.Y."/>
            <person name="Andersen M.H."/>
            <person name="Karst S.M."/>
            <person name="Dueholm M.S."/>
            <person name="Nielsen P.H."/>
            <person name="Albertsen M."/>
        </authorList>
    </citation>
    <scope>NUCLEOTIDE SEQUENCE [LARGE SCALE GENOMIC DNA]</scope>
    <source>
        <strain evidence="5">EsbW_18-Q3-R4-48_BATAC.285</strain>
    </source>
</reference>
<gene>
    <name evidence="5" type="ORF">IPJ27_12435</name>
</gene>
<sequence>MQAKGAFGEGVVRIGGAAAIPAVLRDHGVDPAELLAEAGLSPGLFDDSDNMIPFVSLGHLIAICVARTGCSHFGLLVGQQGGPASLGLVGFLVQHSPDVETALRTLVRYLHHHDRGAVPTLAINEGSAIFGYAIYQPDVEAAEQIADGAIAVACNIMRRLCGPDWQAGEVLFAHRAPPDIGPFRRFFRSPLRFDAEQYALVFPAEWLTRPLAAADPDLRRLLQKQIDELEARTAGDFPHQVRRVLRTALLTHRAAANEVAALFSMHVRTLNRHLRASGTTFQHISDEVRFEIARQMLDDSTMTLSEIAAALDYADASAFSRAFSRWSGVTPGCWRVERPASPGGER</sequence>
<evidence type="ECO:0000313" key="5">
    <source>
        <dbReference type="EMBL" id="MBK7675484.1"/>
    </source>
</evidence>
<evidence type="ECO:0000256" key="2">
    <source>
        <dbReference type="ARBA" id="ARBA00023125"/>
    </source>
</evidence>
<dbReference type="PROSITE" id="PS01124">
    <property type="entry name" value="HTH_ARAC_FAMILY_2"/>
    <property type="match status" value="1"/>
</dbReference>
<evidence type="ECO:0000259" key="4">
    <source>
        <dbReference type="PROSITE" id="PS01124"/>
    </source>
</evidence>
<comment type="caution">
    <text evidence="5">The sequence shown here is derived from an EMBL/GenBank/DDBJ whole genome shotgun (WGS) entry which is preliminary data.</text>
</comment>
<proteinExistence type="predicted"/>
<dbReference type="PANTHER" id="PTHR47894">
    <property type="entry name" value="HTH-TYPE TRANSCRIPTIONAL REGULATOR GADX"/>
    <property type="match status" value="1"/>
</dbReference>
<organism evidence="5 6">
    <name type="scientific">Candidatus Accumulibacter proximus</name>
    <dbReference type="NCBI Taxonomy" id="2954385"/>
    <lineage>
        <taxon>Bacteria</taxon>
        <taxon>Pseudomonadati</taxon>
        <taxon>Pseudomonadota</taxon>
        <taxon>Betaproteobacteria</taxon>
        <taxon>Candidatus Accumulibacter</taxon>
    </lineage>
</organism>
<dbReference type="SUPFAM" id="SSF46689">
    <property type="entry name" value="Homeodomain-like"/>
    <property type="match status" value="1"/>
</dbReference>
<evidence type="ECO:0000256" key="1">
    <source>
        <dbReference type="ARBA" id="ARBA00023015"/>
    </source>
</evidence>
<dbReference type="SMART" id="SM00342">
    <property type="entry name" value="HTH_ARAC"/>
    <property type="match status" value="1"/>
</dbReference>
<dbReference type="EMBL" id="JADJMH010000012">
    <property type="protein sequence ID" value="MBK7675484.1"/>
    <property type="molecule type" value="Genomic_DNA"/>
</dbReference>
<keyword evidence="3" id="KW-0804">Transcription</keyword>
<dbReference type="Proteomes" id="UP000697998">
    <property type="component" value="Unassembled WGS sequence"/>
</dbReference>
<dbReference type="Gene3D" id="1.10.10.60">
    <property type="entry name" value="Homeodomain-like"/>
    <property type="match status" value="1"/>
</dbReference>
<protein>
    <submittedName>
        <fullName evidence="5">AraC family transcriptional regulator</fullName>
    </submittedName>
</protein>
<dbReference type="InterPro" id="IPR032687">
    <property type="entry name" value="AraC-type_N"/>
</dbReference>
<dbReference type="Pfam" id="PF12833">
    <property type="entry name" value="HTH_18"/>
    <property type="match status" value="1"/>
</dbReference>
<dbReference type="GO" id="GO:0003700">
    <property type="term" value="F:DNA-binding transcription factor activity"/>
    <property type="evidence" value="ECO:0007669"/>
    <property type="project" value="InterPro"/>
</dbReference>
<dbReference type="PANTHER" id="PTHR47894:SF4">
    <property type="entry name" value="HTH-TYPE TRANSCRIPTIONAL REGULATOR GADX"/>
    <property type="match status" value="1"/>
</dbReference>
<feature type="domain" description="HTH araC/xylS-type" evidence="4">
    <location>
        <begin position="239"/>
        <end position="337"/>
    </location>
</feature>
<evidence type="ECO:0000256" key="3">
    <source>
        <dbReference type="ARBA" id="ARBA00023163"/>
    </source>
</evidence>
<dbReference type="InterPro" id="IPR009057">
    <property type="entry name" value="Homeodomain-like_sf"/>
</dbReference>
<name>A0A935PZU6_9PROT</name>
<keyword evidence="2" id="KW-0238">DNA-binding</keyword>